<name>A0AAU6Q4Z8_9DEIO</name>
<accession>A0AAU6Q4Z8</accession>
<dbReference type="EMBL" id="CP149782">
    <property type="protein sequence ID" value="WYF45705.1"/>
    <property type="molecule type" value="Genomic_DNA"/>
</dbReference>
<protein>
    <submittedName>
        <fullName evidence="2">Methyltransferase domain-containing protein</fullName>
    </submittedName>
</protein>
<dbReference type="InterPro" id="IPR050508">
    <property type="entry name" value="Methyltransf_Superfamily"/>
</dbReference>
<dbReference type="CDD" id="cd02440">
    <property type="entry name" value="AdoMet_MTases"/>
    <property type="match status" value="1"/>
</dbReference>
<dbReference type="AlphaFoldDB" id="A0AAU6Q4Z8"/>
<evidence type="ECO:0000259" key="1">
    <source>
        <dbReference type="Pfam" id="PF08241"/>
    </source>
</evidence>
<dbReference type="GO" id="GO:0008757">
    <property type="term" value="F:S-adenosylmethionine-dependent methyltransferase activity"/>
    <property type="evidence" value="ECO:0007669"/>
    <property type="project" value="InterPro"/>
</dbReference>
<keyword evidence="2" id="KW-0489">Methyltransferase</keyword>
<dbReference type="InterPro" id="IPR013216">
    <property type="entry name" value="Methyltransf_11"/>
</dbReference>
<dbReference type="PANTHER" id="PTHR42912">
    <property type="entry name" value="METHYLTRANSFERASE"/>
    <property type="match status" value="1"/>
</dbReference>
<dbReference type="InterPro" id="IPR029063">
    <property type="entry name" value="SAM-dependent_MTases_sf"/>
</dbReference>
<reference evidence="2" key="1">
    <citation type="submission" date="2024-03" db="EMBL/GenBank/DDBJ databases">
        <title>Deinococcus weizhi sp. nov., isolated from human skin.</title>
        <authorList>
            <person name="Wei Z."/>
            <person name="Tian F."/>
            <person name="Yang C."/>
            <person name="Xin L.T."/>
            <person name="Wen Z.J."/>
            <person name="Lan K.C."/>
            <person name="Yu L."/>
            <person name="Zhe W."/>
            <person name="Dan F.D."/>
            <person name="Jun W."/>
            <person name="Rui Z."/>
            <person name="Yong X.J."/>
            <person name="Ting Y."/>
            <person name="Wei X."/>
            <person name="Xu Z.G."/>
            <person name="Xin Z."/>
            <person name="Dong F.G."/>
            <person name="Ni X.M."/>
            <person name="Zheng M.G."/>
            <person name="Chun Y."/>
            <person name="Qian W.X."/>
        </authorList>
    </citation>
    <scope>NUCLEOTIDE SEQUENCE</scope>
    <source>
        <strain evidence="2">VB142</strain>
    </source>
</reference>
<keyword evidence="2" id="KW-0808">Transferase</keyword>
<sequence>MTPKGAEARDALLSRLSSARWPYGPLLDALDLPAELDVLDIGAGAGHGLGVLAWREQTGRVVGLDPTPGPGVQLGQAEHLPFAAQSFDVALLVRVLAHVTDPARALAEAWRVLRPGGRLVLAAQGGEHLAQTWRALGRPVSGESGPDAALRDSLRQAGHVATRLDVRLPLTIHAADAEALVSSYGLRLSVNPARFAVTDHLHLCVYVARKP</sequence>
<dbReference type="GO" id="GO:0032259">
    <property type="term" value="P:methylation"/>
    <property type="evidence" value="ECO:0007669"/>
    <property type="project" value="UniProtKB-KW"/>
</dbReference>
<dbReference type="RefSeq" id="WP_339097027.1">
    <property type="nucleotide sequence ID" value="NZ_CP149782.1"/>
</dbReference>
<organism evidence="2">
    <name type="scientific">Deinococcus sp. VB142</name>
    <dbReference type="NCBI Taxonomy" id="3112952"/>
    <lineage>
        <taxon>Bacteria</taxon>
        <taxon>Thermotogati</taxon>
        <taxon>Deinococcota</taxon>
        <taxon>Deinococci</taxon>
        <taxon>Deinococcales</taxon>
        <taxon>Deinococcaceae</taxon>
        <taxon>Deinococcus</taxon>
    </lineage>
</organism>
<gene>
    <name evidence="2" type="ORF">WDJ50_06200</name>
</gene>
<dbReference type="SUPFAM" id="SSF53335">
    <property type="entry name" value="S-adenosyl-L-methionine-dependent methyltransferases"/>
    <property type="match status" value="1"/>
</dbReference>
<dbReference type="Pfam" id="PF08241">
    <property type="entry name" value="Methyltransf_11"/>
    <property type="match status" value="1"/>
</dbReference>
<proteinExistence type="predicted"/>
<feature type="domain" description="Methyltransferase type 11" evidence="1">
    <location>
        <begin position="39"/>
        <end position="121"/>
    </location>
</feature>
<evidence type="ECO:0000313" key="2">
    <source>
        <dbReference type="EMBL" id="WYF45705.1"/>
    </source>
</evidence>
<dbReference type="Gene3D" id="3.40.50.150">
    <property type="entry name" value="Vaccinia Virus protein VP39"/>
    <property type="match status" value="1"/>
</dbReference>